<dbReference type="EMBL" id="REGN01003980">
    <property type="protein sequence ID" value="RNA19773.1"/>
    <property type="molecule type" value="Genomic_DNA"/>
</dbReference>
<feature type="coiled-coil region" evidence="1">
    <location>
        <begin position="13"/>
        <end position="40"/>
    </location>
</feature>
<comment type="caution">
    <text evidence="2">The sequence shown here is derived from an EMBL/GenBank/DDBJ whole genome shotgun (WGS) entry which is preliminary data.</text>
</comment>
<evidence type="ECO:0000256" key="1">
    <source>
        <dbReference type="SAM" id="Coils"/>
    </source>
</evidence>
<reference evidence="2 3" key="1">
    <citation type="journal article" date="2018" name="Sci. Rep.">
        <title>Genomic signatures of local adaptation to the degree of environmental predictability in rotifers.</title>
        <authorList>
            <person name="Franch-Gras L."/>
            <person name="Hahn C."/>
            <person name="Garcia-Roger E.M."/>
            <person name="Carmona M.J."/>
            <person name="Serra M."/>
            <person name="Gomez A."/>
        </authorList>
    </citation>
    <scope>NUCLEOTIDE SEQUENCE [LARGE SCALE GENOMIC DNA]</scope>
    <source>
        <strain evidence="2">HYR1</strain>
    </source>
</reference>
<proteinExistence type="predicted"/>
<protein>
    <submittedName>
        <fullName evidence="2">Uncharacterized protein</fullName>
    </submittedName>
</protein>
<keyword evidence="3" id="KW-1185">Reference proteome</keyword>
<gene>
    <name evidence="2" type="ORF">BpHYR1_012148</name>
</gene>
<keyword evidence="1" id="KW-0175">Coiled coil</keyword>
<dbReference type="Proteomes" id="UP000276133">
    <property type="component" value="Unassembled WGS sequence"/>
</dbReference>
<evidence type="ECO:0000313" key="3">
    <source>
        <dbReference type="Proteomes" id="UP000276133"/>
    </source>
</evidence>
<accession>A0A3M7R827</accession>
<organism evidence="2 3">
    <name type="scientific">Brachionus plicatilis</name>
    <name type="common">Marine rotifer</name>
    <name type="synonym">Brachionus muelleri</name>
    <dbReference type="NCBI Taxonomy" id="10195"/>
    <lineage>
        <taxon>Eukaryota</taxon>
        <taxon>Metazoa</taxon>
        <taxon>Spiralia</taxon>
        <taxon>Gnathifera</taxon>
        <taxon>Rotifera</taxon>
        <taxon>Eurotatoria</taxon>
        <taxon>Monogononta</taxon>
        <taxon>Pseudotrocha</taxon>
        <taxon>Ploima</taxon>
        <taxon>Brachionidae</taxon>
        <taxon>Brachionus</taxon>
    </lineage>
</organism>
<dbReference type="AlphaFoldDB" id="A0A3M7R827"/>
<name>A0A3M7R827_BRAPC</name>
<sequence>MSEKISVSFKKSIDKCECDIRDLEEELSDLHAVEAEYEKKLFNFLQLTIHQRGPGRSPVIDFFKRKLNNCDMTRKNIKKRSTLTILQPHITKVEERNTII</sequence>
<evidence type="ECO:0000313" key="2">
    <source>
        <dbReference type="EMBL" id="RNA19773.1"/>
    </source>
</evidence>